<dbReference type="Pfam" id="PF00239">
    <property type="entry name" value="Resolvase"/>
    <property type="match status" value="1"/>
</dbReference>
<accession>A0A0F9U2A4</accession>
<dbReference type="Gene3D" id="3.40.50.1390">
    <property type="entry name" value="Resolvase, N-terminal catalytic domain"/>
    <property type="match status" value="1"/>
</dbReference>
<dbReference type="InterPro" id="IPR038109">
    <property type="entry name" value="DNA_bind_recomb_sf"/>
</dbReference>
<feature type="domain" description="Resolvase/invertase-type recombinase catalytic" evidence="4">
    <location>
        <begin position="2"/>
        <end position="154"/>
    </location>
</feature>
<dbReference type="PROSITE" id="PS51736">
    <property type="entry name" value="RECOMBINASES_3"/>
    <property type="match status" value="1"/>
</dbReference>
<dbReference type="PROSITE" id="PS00397">
    <property type="entry name" value="RECOMBINASES_1"/>
    <property type="match status" value="1"/>
</dbReference>
<dbReference type="InterPro" id="IPR006118">
    <property type="entry name" value="Recombinase_CS"/>
</dbReference>
<dbReference type="InterPro" id="IPR006119">
    <property type="entry name" value="Resolv_N"/>
</dbReference>
<dbReference type="InterPro" id="IPR036162">
    <property type="entry name" value="Resolvase-like_N_sf"/>
</dbReference>
<gene>
    <name evidence="5" type="ORF">LCGC14_0320450</name>
</gene>
<dbReference type="SMART" id="SM00857">
    <property type="entry name" value="Resolvase"/>
    <property type="match status" value="1"/>
</dbReference>
<organism evidence="5">
    <name type="scientific">marine sediment metagenome</name>
    <dbReference type="NCBI Taxonomy" id="412755"/>
    <lineage>
        <taxon>unclassified sequences</taxon>
        <taxon>metagenomes</taxon>
        <taxon>ecological metagenomes</taxon>
    </lineage>
</organism>
<comment type="caution">
    <text evidence="5">The sequence shown here is derived from an EMBL/GenBank/DDBJ whole genome shotgun (WGS) entry which is preliminary data.</text>
</comment>
<dbReference type="CDD" id="cd00338">
    <property type="entry name" value="Ser_Recombinase"/>
    <property type="match status" value="1"/>
</dbReference>
<dbReference type="PANTHER" id="PTHR30461">
    <property type="entry name" value="DNA-INVERTASE FROM LAMBDOID PROPHAGE"/>
    <property type="match status" value="1"/>
</dbReference>
<dbReference type="AlphaFoldDB" id="A0A0F9U2A4"/>
<reference evidence="5" key="1">
    <citation type="journal article" date="2015" name="Nature">
        <title>Complex archaea that bridge the gap between prokaryotes and eukaryotes.</title>
        <authorList>
            <person name="Spang A."/>
            <person name="Saw J.H."/>
            <person name="Jorgensen S.L."/>
            <person name="Zaremba-Niedzwiedzka K."/>
            <person name="Martijn J."/>
            <person name="Lind A.E."/>
            <person name="van Eijk R."/>
            <person name="Schleper C."/>
            <person name="Guy L."/>
            <person name="Ettema T.J."/>
        </authorList>
    </citation>
    <scope>NUCLEOTIDE SEQUENCE</scope>
</reference>
<dbReference type="Gene3D" id="3.90.1750.20">
    <property type="entry name" value="Putative Large Serine Recombinase, Chain B, Domain 2"/>
    <property type="match status" value="1"/>
</dbReference>
<name>A0A0F9U2A4_9ZZZZ</name>
<evidence type="ECO:0000256" key="2">
    <source>
        <dbReference type="ARBA" id="ARBA00023125"/>
    </source>
</evidence>
<keyword evidence="3" id="KW-0233">DNA recombination</keyword>
<dbReference type="GO" id="GO:0015074">
    <property type="term" value="P:DNA integration"/>
    <property type="evidence" value="ECO:0007669"/>
    <property type="project" value="UniProtKB-KW"/>
</dbReference>
<evidence type="ECO:0000259" key="4">
    <source>
        <dbReference type="PROSITE" id="PS51736"/>
    </source>
</evidence>
<dbReference type="InterPro" id="IPR050639">
    <property type="entry name" value="SSR_resolvase"/>
</dbReference>
<dbReference type="SUPFAM" id="SSF53041">
    <property type="entry name" value="Resolvase-like"/>
    <property type="match status" value="1"/>
</dbReference>
<keyword evidence="2" id="KW-0238">DNA-binding</keyword>
<dbReference type="EMBL" id="LAZR01000215">
    <property type="protein sequence ID" value="KKN81432.1"/>
    <property type="molecule type" value="Genomic_DNA"/>
</dbReference>
<protein>
    <recommendedName>
        <fullName evidence="4">Resolvase/invertase-type recombinase catalytic domain-containing protein</fullName>
    </recommendedName>
</protein>
<keyword evidence="1" id="KW-0229">DNA integration</keyword>
<evidence type="ECO:0000313" key="5">
    <source>
        <dbReference type="EMBL" id="KKN81432.1"/>
    </source>
</evidence>
<dbReference type="PANTHER" id="PTHR30461:SF2">
    <property type="entry name" value="SERINE RECOMBINASE PINE-RELATED"/>
    <property type="match status" value="1"/>
</dbReference>
<proteinExistence type="predicted"/>
<dbReference type="GO" id="GO:0003677">
    <property type="term" value="F:DNA binding"/>
    <property type="evidence" value="ECO:0007669"/>
    <property type="project" value="UniProtKB-KW"/>
</dbReference>
<evidence type="ECO:0000256" key="3">
    <source>
        <dbReference type="ARBA" id="ARBA00023172"/>
    </source>
</evidence>
<evidence type="ECO:0000256" key="1">
    <source>
        <dbReference type="ARBA" id="ARBA00022908"/>
    </source>
</evidence>
<dbReference type="GO" id="GO:0000150">
    <property type="term" value="F:DNA strand exchange activity"/>
    <property type="evidence" value="ECO:0007669"/>
    <property type="project" value="InterPro"/>
</dbReference>
<sequence length="233" mass="26403">MKGIGYIRVSTEEQRREGYSLAAQEEVIRRYFSFKQIELVELYVDAGVSAFTPLHKRPAGASALASLDRKEADLICAIKLDRLFRNAVDCLNVTTKWERRGVAMHLVDLGGQAIDTSTAMGKFMLTVMAAAAELERNHTSDRTRLIMQHLKKRGRRVGSVPFGFRSEMRGEGDEEKSWLVEDEKERETVTAIVDMHNADRSLRSITSELNAGPFQPRGRRWYVTTVQRILEAA</sequence>